<accession>A0A1G9FDQ9</accession>
<reference evidence="2" key="1">
    <citation type="submission" date="2016-10" db="EMBL/GenBank/DDBJ databases">
        <authorList>
            <person name="Varghese N."/>
            <person name="Submissions S."/>
        </authorList>
    </citation>
    <scope>NUCLEOTIDE SEQUENCE [LARGE SCALE GENOMIC DNA]</scope>
    <source>
        <strain evidence="2">DSM 44796</strain>
    </source>
</reference>
<organism evidence="1 2">
    <name type="scientific">Lentzea albidocapillata subsp. violacea</name>
    <dbReference type="NCBI Taxonomy" id="128104"/>
    <lineage>
        <taxon>Bacteria</taxon>
        <taxon>Bacillati</taxon>
        <taxon>Actinomycetota</taxon>
        <taxon>Actinomycetes</taxon>
        <taxon>Pseudonocardiales</taxon>
        <taxon>Pseudonocardiaceae</taxon>
        <taxon>Lentzea</taxon>
    </lineage>
</organism>
<protein>
    <submittedName>
        <fullName evidence="1">Uncharacterized protein</fullName>
    </submittedName>
</protein>
<sequence>MAVAGRELTHLTEFTFRPDRTKLVAIEACLRAGLDPEGMVLLRHQTNAVYQLTTAPVVVKVVQSRHQTHRSRRQAGAMAG</sequence>
<evidence type="ECO:0000313" key="1">
    <source>
        <dbReference type="EMBL" id="SDK86555.1"/>
    </source>
</evidence>
<dbReference type="AlphaFoldDB" id="A0A1G9FDQ9"/>
<proteinExistence type="predicted"/>
<name>A0A1G9FDQ9_9PSEU</name>
<evidence type="ECO:0000313" key="2">
    <source>
        <dbReference type="Proteomes" id="UP000199682"/>
    </source>
</evidence>
<dbReference type="EMBL" id="FNET01000007">
    <property type="protein sequence ID" value="SDK86555.1"/>
    <property type="molecule type" value="Genomic_DNA"/>
</dbReference>
<gene>
    <name evidence="1" type="ORF">SAMN04488074_107328</name>
</gene>
<dbReference type="Proteomes" id="UP000199682">
    <property type="component" value="Unassembled WGS sequence"/>
</dbReference>